<keyword evidence="3" id="KW-0288">FMN</keyword>
<evidence type="ECO:0000256" key="4">
    <source>
        <dbReference type="ARBA" id="ARBA00022857"/>
    </source>
</evidence>
<comment type="caution">
    <text evidence="7">The sequence shown here is derived from an EMBL/GenBank/DDBJ whole genome shotgun (WGS) entry which is preliminary data.</text>
</comment>
<keyword evidence="2" id="KW-0285">Flavoprotein</keyword>
<dbReference type="GO" id="GO:0010181">
    <property type="term" value="F:FMN binding"/>
    <property type="evidence" value="ECO:0007669"/>
    <property type="project" value="InterPro"/>
</dbReference>
<evidence type="ECO:0000256" key="3">
    <source>
        <dbReference type="ARBA" id="ARBA00022643"/>
    </source>
</evidence>
<dbReference type="CDD" id="cd02932">
    <property type="entry name" value="OYE_YqiM_FMN"/>
    <property type="match status" value="1"/>
</dbReference>
<name>A0A5R9AP00_9MICC</name>
<evidence type="ECO:0000259" key="6">
    <source>
        <dbReference type="Pfam" id="PF00724"/>
    </source>
</evidence>
<dbReference type="InterPro" id="IPR044152">
    <property type="entry name" value="YqjM-like"/>
</dbReference>
<proteinExistence type="predicted"/>
<protein>
    <submittedName>
        <fullName evidence="7">NADH:flavin oxidoreductase/NADH oxidase</fullName>
    </submittedName>
</protein>
<dbReference type="Pfam" id="PF00724">
    <property type="entry name" value="Oxidored_FMN"/>
    <property type="match status" value="1"/>
</dbReference>
<evidence type="ECO:0000256" key="5">
    <source>
        <dbReference type="ARBA" id="ARBA00023002"/>
    </source>
</evidence>
<keyword evidence="4" id="KW-0521">NADP</keyword>
<dbReference type="AlphaFoldDB" id="A0A5R9AP00"/>
<keyword evidence="8" id="KW-1185">Reference proteome</keyword>
<dbReference type="Proteomes" id="UP000306544">
    <property type="component" value="Unassembled WGS sequence"/>
</dbReference>
<gene>
    <name evidence="7" type="ORF">FEF27_02135</name>
</gene>
<dbReference type="GO" id="GO:0050661">
    <property type="term" value="F:NADP binding"/>
    <property type="evidence" value="ECO:0007669"/>
    <property type="project" value="InterPro"/>
</dbReference>
<dbReference type="EMBL" id="VAWA01000002">
    <property type="protein sequence ID" value="TLP79567.1"/>
    <property type="molecule type" value="Genomic_DNA"/>
</dbReference>
<sequence>MQPKLFEPITLRGHTVRNRIWIPPMCQYSAFAQDGVATDWHLAHLGSFARGGAGAVIAEATSVTAEGRISPEDLGLWSDEQEEALKRIVSFVHSQGASAGIQLAHAGRKASTFGPFAEESGSVPRGQGGWQTLGSTEEPFQGLEAPQALDSAGISRIVAAFAASAERALRAGFDLIEIHAAHGYLLHEFLSPLSNTRNDAYGGSLAGRARLLLEVVDAVRTQVGPQVPVLVRVSATDWVEEGLTLDDTVELAQWLKDHGVDLIDVSSGGNVPVRFPVGPGYQVPLAAAIGTQTGMPVAAVGLITDPVQAEHILFTGQADVVLIGREALRDPHFGLRAAQHFGHSLPYVPTQYSRGFGAGKK</sequence>
<keyword evidence="5" id="KW-0560">Oxidoreductase</keyword>
<dbReference type="InterPro" id="IPR001155">
    <property type="entry name" value="OxRdtase_FMN_N"/>
</dbReference>
<dbReference type="GO" id="GO:0003959">
    <property type="term" value="F:NADPH dehydrogenase activity"/>
    <property type="evidence" value="ECO:0007669"/>
    <property type="project" value="InterPro"/>
</dbReference>
<dbReference type="PANTHER" id="PTHR43303">
    <property type="entry name" value="NADPH DEHYDROGENASE C23G7.10C-RELATED"/>
    <property type="match status" value="1"/>
</dbReference>
<accession>A0A5R9AP00</accession>
<dbReference type="SUPFAM" id="SSF51395">
    <property type="entry name" value="FMN-linked oxidoreductases"/>
    <property type="match status" value="1"/>
</dbReference>
<dbReference type="PANTHER" id="PTHR43303:SF4">
    <property type="entry name" value="NADPH DEHYDROGENASE C23G7.10C-RELATED"/>
    <property type="match status" value="1"/>
</dbReference>
<organism evidence="7 8">
    <name type="scientific">Nesterenkonia sphaerica</name>
    <dbReference type="NCBI Taxonomy" id="1804988"/>
    <lineage>
        <taxon>Bacteria</taxon>
        <taxon>Bacillati</taxon>
        <taxon>Actinomycetota</taxon>
        <taxon>Actinomycetes</taxon>
        <taxon>Micrococcales</taxon>
        <taxon>Micrococcaceae</taxon>
        <taxon>Nesterenkonia</taxon>
    </lineage>
</organism>
<comment type="cofactor">
    <cofactor evidence="1">
        <name>FMN</name>
        <dbReference type="ChEBI" id="CHEBI:58210"/>
    </cofactor>
</comment>
<evidence type="ECO:0000256" key="1">
    <source>
        <dbReference type="ARBA" id="ARBA00001917"/>
    </source>
</evidence>
<dbReference type="InterPro" id="IPR013785">
    <property type="entry name" value="Aldolase_TIM"/>
</dbReference>
<dbReference type="Gene3D" id="3.20.20.70">
    <property type="entry name" value="Aldolase class I"/>
    <property type="match status" value="1"/>
</dbReference>
<feature type="domain" description="NADH:flavin oxidoreductase/NADH oxidase N-terminal" evidence="6">
    <location>
        <begin position="4"/>
        <end position="340"/>
    </location>
</feature>
<evidence type="ECO:0000313" key="8">
    <source>
        <dbReference type="Proteomes" id="UP000306544"/>
    </source>
</evidence>
<reference evidence="7 8" key="1">
    <citation type="submission" date="2019-05" db="EMBL/GenBank/DDBJ databases">
        <title>Nesterenkonia sp. GY239, isolated from the Southern Atlantic Ocean.</title>
        <authorList>
            <person name="Zhang G."/>
        </authorList>
    </citation>
    <scope>NUCLEOTIDE SEQUENCE [LARGE SCALE GENOMIC DNA]</scope>
    <source>
        <strain evidence="7 8">GY239</strain>
    </source>
</reference>
<evidence type="ECO:0000313" key="7">
    <source>
        <dbReference type="EMBL" id="TLP79567.1"/>
    </source>
</evidence>
<evidence type="ECO:0000256" key="2">
    <source>
        <dbReference type="ARBA" id="ARBA00022630"/>
    </source>
</evidence>
<dbReference type="OrthoDB" id="3169239at2"/>